<dbReference type="RefSeq" id="WP_076201389.1">
    <property type="nucleotide sequence ID" value="NZ_CP019236.1"/>
</dbReference>
<name>A0A1P8JZM2_9BURK</name>
<dbReference type="EMBL" id="CP019236">
    <property type="protein sequence ID" value="APW39196.1"/>
    <property type="molecule type" value="Genomic_DNA"/>
</dbReference>
<sequence length="110" mass="11709">MPLHFQNGKAVEKLVPASTKTVKVMGPQAVPEATLHEVLAHLAALGVFQRLPAPAGALAADLWQALAHLGDASWLAGHAGFDRDTQANAQRWVERYGRGLAVPSRNDVPS</sequence>
<proteinExistence type="predicted"/>
<accession>A0A1P8JZM2</accession>
<evidence type="ECO:0000313" key="1">
    <source>
        <dbReference type="EMBL" id="APW39196.1"/>
    </source>
</evidence>
<dbReference type="STRING" id="1842727.RD110_19890"/>
<dbReference type="Proteomes" id="UP000186609">
    <property type="component" value="Chromosome"/>
</dbReference>
<protein>
    <submittedName>
        <fullName evidence="1">Uncharacterized protein</fullName>
    </submittedName>
</protein>
<reference evidence="1 2" key="1">
    <citation type="submission" date="2017-01" db="EMBL/GenBank/DDBJ databases">
        <authorList>
            <person name="Mah S.A."/>
            <person name="Swanson W.J."/>
            <person name="Moy G.W."/>
            <person name="Vacquier V.D."/>
        </authorList>
    </citation>
    <scope>NUCLEOTIDE SEQUENCE [LARGE SCALE GENOMIC DNA]</scope>
    <source>
        <strain evidence="1 2">DCY110</strain>
    </source>
</reference>
<keyword evidence="2" id="KW-1185">Reference proteome</keyword>
<organism evidence="1 2">
    <name type="scientific">Rhodoferax koreensis</name>
    <dbReference type="NCBI Taxonomy" id="1842727"/>
    <lineage>
        <taxon>Bacteria</taxon>
        <taxon>Pseudomonadati</taxon>
        <taxon>Pseudomonadota</taxon>
        <taxon>Betaproteobacteria</taxon>
        <taxon>Burkholderiales</taxon>
        <taxon>Comamonadaceae</taxon>
        <taxon>Rhodoferax</taxon>
    </lineage>
</organism>
<evidence type="ECO:0000313" key="2">
    <source>
        <dbReference type="Proteomes" id="UP000186609"/>
    </source>
</evidence>
<dbReference type="AlphaFoldDB" id="A0A1P8JZM2"/>
<gene>
    <name evidence="1" type="ORF">RD110_19890</name>
</gene>
<dbReference type="KEGG" id="rhy:RD110_19890"/>